<dbReference type="AlphaFoldDB" id="A0A0A8XQ18"/>
<evidence type="ECO:0000256" key="1">
    <source>
        <dbReference type="SAM" id="MobiDB-lite"/>
    </source>
</evidence>
<dbReference type="EMBL" id="GBRH01282044">
    <property type="protein sequence ID" value="JAD15851.1"/>
    <property type="molecule type" value="Transcribed_RNA"/>
</dbReference>
<reference evidence="2" key="2">
    <citation type="journal article" date="2015" name="Data Brief">
        <title>Shoot transcriptome of the giant reed, Arundo donax.</title>
        <authorList>
            <person name="Barrero R.A."/>
            <person name="Guerrero F.D."/>
            <person name="Moolhuijzen P."/>
            <person name="Goolsby J.A."/>
            <person name="Tidwell J."/>
            <person name="Bellgard S.E."/>
            <person name="Bellgard M.I."/>
        </authorList>
    </citation>
    <scope>NUCLEOTIDE SEQUENCE</scope>
    <source>
        <tissue evidence="2">Shoot tissue taken approximately 20 cm above the soil surface</tissue>
    </source>
</reference>
<feature type="region of interest" description="Disordered" evidence="1">
    <location>
        <begin position="1"/>
        <end position="20"/>
    </location>
</feature>
<protein>
    <submittedName>
        <fullName evidence="2">Uncharacterized protein</fullName>
    </submittedName>
</protein>
<reference evidence="2" key="1">
    <citation type="submission" date="2014-09" db="EMBL/GenBank/DDBJ databases">
        <authorList>
            <person name="Magalhaes I.L.F."/>
            <person name="Oliveira U."/>
            <person name="Santos F.R."/>
            <person name="Vidigal T.H.D.A."/>
            <person name="Brescovit A.D."/>
            <person name="Santos A.J."/>
        </authorList>
    </citation>
    <scope>NUCLEOTIDE SEQUENCE</scope>
    <source>
        <tissue evidence="2">Shoot tissue taken approximately 20 cm above the soil surface</tissue>
    </source>
</reference>
<feature type="compositionally biased region" description="Polar residues" evidence="1">
    <location>
        <begin position="1"/>
        <end position="12"/>
    </location>
</feature>
<proteinExistence type="predicted"/>
<name>A0A0A8XQ18_ARUDO</name>
<evidence type="ECO:0000313" key="2">
    <source>
        <dbReference type="EMBL" id="JAD15851.1"/>
    </source>
</evidence>
<organism evidence="2">
    <name type="scientific">Arundo donax</name>
    <name type="common">Giant reed</name>
    <name type="synonym">Donax arundinaceus</name>
    <dbReference type="NCBI Taxonomy" id="35708"/>
    <lineage>
        <taxon>Eukaryota</taxon>
        <taxon>Viridiplantae</taxon>
        <taxon>Streptophyta</taxon>
        <taxon>Embryophyta</taxon>
        <taxon>Tracheophyta</taxon>
        <taxon>Spermatophyta</taxon>
        <taxon>Magnoliopsida</taxon>
        <taxon>Liliopsida</taxon>
        <taxon>Poales</taxon>
        <taxon>Poaceae</taxon>
        <taxon>PACMAD clade</taxon>
        <taxon>Arundinoideae</taxon>
        <taxon>Arundineae</taxon>
        <taxon>Arundo</taxon>
    </lineage>
</organism>
<accession>A0A0A8XQ18</accession>
<sequence>MFHTTPSGNTTKLTKRPYPQ</sequence>